<comment type="caution">
    <text evidence="2">The sequence shown here is derived from an EMBL/GenBank/DDBJ whole genome shotgun (WGS) entry which is preliminary data.</text>
</comment>
<gene>
    <name evidence="2" type="ORF">ACFQZJ_08830</name>
</gene>
<accession>A0ABW3B3D4</accession>
<keyword evidence="1" id="KW-0472">Membrane</keyword>
<evidence type="ECO:0000256" key="1">
    <source>
        <dbReference type="SAM" id="Phobius"/>
    </source>
</evidence>
<dbReference type="EMBL" id="JBHTHY010000006">
    <property type="protein sequence ID" value="MFD0797562.1"/>
    <property type="molecule type" value="Genomic_DNA"/>
</dbReference>
<evidence type="ECO:0000313" key="2">
    <source>
        <dbReference type="EMBL" id="MFD0797562.1"/>
    </source>
</evidence>
<proteinExistence type="predicted"/>
<keyword evidence="1" id="KW-0812">Transmembrane</keyword>
<dbReference type="RefSeq" id="WP_379933949.1">
    <property type="nucleotide sequence ID" value="NZ_JBHTHY010000006.1"/>
</dbReference>
<name>A0ABW3B3D4_9FLAO</name>
<feature type="transmembrane region" description="Helical" evidence="1">
    <location>
        <begin position="7"/>
        <end position="29"/>
    </location>
</feature>
<evidence type="ECO:0008006" key="4">
    <source>
        <dbReference type="Google" id="ProtNLM"/>
    </source>
</evidence>
<protein>
    <recommendedName>
        <fullName evidence="4">GLPGLI family protein</fullName>
    </recommendedName>
</protein>
<organism evidence="2 3">
    <name type="scientific">Maribacter chungangensis</name>
    <dbReference type="NCBI Taxonomy" id="1069117"/>
    <lineage>
        <taxon>Bacteria</taxon>
        <taxon>Pseudomonadati</taxon>
        <taxon>Bacteroidota</taxon>
        <taxon>Flavobacteriia</taxon>
        <taxon>Flavobacteriales</taxon>
        <taxon>Flavobacteriaceae</taxon>
        <taxon>Maribacter</taxon>
    </lineage>
</organism>
<dbReference type="Proteomes" id="UP001597012">
    <property type="component" value="Unassembled WGS sequence"/>
</dbReference>
<keyword evidence="1" id="KW-1133">Transmembrane helix</keyword>
<evidence type="ECO:0000313" key="3">
    <source>
        <dbReference type="Proteomes" id="UP001597012"/>
    </source>
</evidence>
<keyword evidence="3" id="KW-1185">Reference proteome</keyword>
<reference evidence="3" key="1">
    <citation type="journal article" date="2019" name="Int. J. Syst. Evol. Microbiol.">
        <title>The Global Catalogue of Microorganisms (GCM) 10K type strain sequencing project: providing services to taxonomists for standard genome sequencing and annotation.</title>
        <authorList>
            <consortium name="The Broad Institute Genomics Platform"/>
            <consortium name="The Broad Institute Genome Sequencing Center for Infectious Disease"/>
            <person name="Wu L."/>
            <person name="Ma J."/>
        </authorList>
    </citation>
    <scope>NUCLEOTIDE SEQUENCE [LARGE SCALE GENOMIC DNA]</scope>
    <source>
        <strain evidence="3">CCUG 61948</strain>
    </source>
</reference>
<sequence length="237" mass="26798">MKLIKKLLKILGIFLAVLLVGFIVVYAIYNEKLPEGRPGADADALAEKMLTTLNYDKFKDTRYLEWSFQGGAHQYKWDTEKRKVDVSWDDYLVKLDLISTGSSKAFKNGERMMDIESEAIIEKAVDYFNNDSFWLVAPYKVFDPGVKRSIVPQPDGTDALLVTYSQGGSTPGDSYLWLLQPNGFPKSFKMWVKIIPIGGVEATWDDWAVMESGAFLPKSHEMGPVKLMMGDVRGYNE</sequence>